<evidence type="ECO:0000256" key="1">
    <source>
        <dbReference type="SAM" id="MobiDB-lite"/>
    </source>
</evidence>
<protein>
    <recommendedName>
        <fullName evidence="4">DUF4005 domain-containing protein</fullName>
    </recommendedName>
</protein>
<sequence>MISSPHAIVAQKKKTFPPDLRPPESLKLQTKPKKKKKASNLLPLRPAVVYASSNPDLNNRRRQLPPSSSASPKWWSPLFGWSSEPDAPASQPAADQDENRPDLDAKQARSRFSPGCFTAEKAKQLRMLTSGTSSHHDAMYHSAIASRLASDFNSKNSNSSS</sequence>
<organism evidence="2 3">
    <name type="scientific">Linum tenue</name>
    <dbReference type="NCBI Taxonomy" id="586396"/>
    <lineage>
        <taxon>Eukaryota</taxon>
        <taxon>Viridiplantae</taxon>
        <taxon>Streptophyta</taxon>
        <taxon>Embryophyta</taxon>
        <taxon>Tracheophyta</taxon>
        <taxon>Spermatophyta</taxon>
        <taxon>Magnoliopsida</taxon>
        <taxon>eudicotyledons</taxon>
        <taxon>Gunneridae</taxon>
        <taxon>Pentapetalae</taxon>
        <taxon>rosids</taxon>
        <taxon>fabids</taxon>
        <taxon>Malpighiales</taxon>
        <taxon>Linaceae</taxon>
        <taxon>Linum</taxon>
    </lineage>
</organism>
<dbReference type="AlphaFoldDB" id="A0AAV0L8L8"/>
<feature type="region of interest" description="Disordered" evidence="1">
    <location>
        <begin position="1"/>
        <end position="116"/>
    </location>
</feature>
<proteinExistence type="predicted"/>
<evidence type="ECO:0000313" key="2">
    <source>
        <dbReference type="EMBL" id="CAI0431004.1"/>
    </source>
</evidence>
<dbReference type="PANTHER" id="PTHR34198:SF21">
    <property type="entry name" value="PROTEIN, PUTATIVE-RELATED"/>
    <property type="match status" value="1"/>
</dbReference>
<gene>
    <name evidence="2" type="ORF">LITE_LOCUS22870</name>
</gene>
<feature type="compositionally biased region" description="Low complexity" evidence="1">
    <location>
        <begin position="65"/>
        <end position="94"/>
    </location>
</feature>
<dbReference type="PANTHER" id="PTHR34198">
    <property type="entry name" value="OS01G0175100 PROTEIN"/>
    <property type="match status" value="1"/>
</dbReference>
<keyword evidence="3" id="KW-1185">Reference proteome</keyword>
<accession>A0AAV0L8L8</accession>
<evidence type="ECO:0008006" key="4">
    <source>
        <dbReference type="Google" id="ProtNLM"/>
    </source>
</evidence>
<dbReference type="Proteomes" id="UP001154282">
    <property type="component" value="Unassembled WGS sequence"/>
</dbReference>
<reference evidence="2" key="1">
    <citation type="submission" date="2022-08" db="EMBL/GenBank/DDBJ databases">
        <authorList>
            <person name="Gutierrez-Valencia J."/>
        </authorList>
    </citation>
    <scope>NUCLEOTIDE SEQUENCE</scope>
</reference>
<comment type="caution">
    <text evidence="2">The sequence shown here is derived from an EMBL/GenBank/DDBJ whole genome shotgun (WGS) entry which is preliminary data.</text>
</comment>
<dbReference type="EMBL" id="CAMGYJ010000006">
    <property type="protein sequence ID" value="CAI0431004.1"/>
    <property type="molecule type" value="Genomic_DNA"/>
</dbReference>
<evidence type="ECO:0000313" key="3">
    <source>
        <dbReference type="Proteomes" id="UP001154282"/>
    </source>
</evidence>
<feature type="compositionally biased region" description="Basic and acidic residues" evidence="1">
    <location>
        <begin position="97"/>
        <end position="107"/>
    </location>
</feature>
<name>A0AAV0L8L8_9ROSI</name>